<comment type="similarity">
    <text evidence="2 7">Belongs to the aldehyde dehydrogenase family.</text>
</comment>
<dbReference type="InterPro" id="IPR015590">
    <property type="entry name" value="Aldehyde_DH_dom"/>
</dbReference>
<protein>
    <recommendedName>
        <fullName evidence="7 8">Multifunctional fusion protein</fullName>
    </recommendedName>
    <domain>
        <recommendedName>
            <fullName evidence="8">Delta-1-pyrroline-5-carboxylate dehydrogenase</fullName>
            <shortName evidence="8">P5C dehydrogenase</shortName>
        </recommendedName>
        <alternativeName>
            <fullName evidence="7">L-glutamate gamma-semialdehyde dehydrogenase</fullName>
        </alternativeName>
    </domain>
    <domain>
        <recommendedName>
            <fullName evidence="7">L-glutamate gamma-semialdehyde dehydrogenase</fullName>
            <ecNumber evidence="7">1.2.1.88</ecNumber>
        </recommendedName>
    </domain>
</protein>
<evidence type="ECO:0000256" key="9">
    <source>
        <dbReference type="SAM" id="MobiDB-lite"/>
    </source>
</evidence>
<proteinExistence type="inferred from homology"/>
<comment type="catalytic activity">
    <reaction evidence="6 7">
        <text>L-glutamate 5-semialdehyde + NAD(+) + H2O = L-glutamate + NADH + 2 H(+)</text>
        <dbReference type="Rhea" id="RHEA:30235"/>
        <dbReference type="ChEBI" id="CHEBI:15377"/>
        <dbReference type="ChEBI" id="CHEBI:15378"/>
        <dbReference type="ChEBI" id="CHEBI:29985"/>
        <dbReference type="ChEBI" id="CHEBI:57540"/>
        <dbReference type="ChEBI" id="CHEBI:57945"/>
        <dbReference type="ChEBI" id="CHEBI:58066"/>
        <dbReference type="EC" id="1.2.1.88"/>
    </reaction>
</comment>
<dbReference type="Gene3D" id="3.40.605.10">
    <property type="entry name" value="Aldehyde Dehydrogenase, Chain A, domain 1"/>
    <property type="match status" value="1"/>
</dbReference>
<evidence type="ECO:0000256" key="7">
    <source>
        <dbReference type="RuleBase" id="RU366016"/>
    </source>
</evidence>
<dbReference type="InterPro" id="IPR016160">
    <property type="entry name" value="Ald_DH_CS_CYS"/>
</dbReference>
<accession>A0A1Y2G2H5</accession>
<dbReference type="Gene3D" id="3.40.309.10">
    <property type="entry name" value="Aldehyde Dehydrogenase, Chain A, domain 2"/>
    <property type="match status" value="1"/>
</dbReference>
<evidence type="ECO:0000256" key="2">
    <source>
        <dbReference type="ARBA" id="ARBA00009986"/>
    </source>
</evidence>
<dbReference type="FunFam" id="3.40.309.10:FF:000005">
    <property type="entry name" value="1-pyrroline-5-carboxylate dehydrogenase 1"/>
    <property type="match status" value="1"/>
</dbReference>
<dbReference type="InterPro" id="IPR005931">
    <property type="entry name" value="P5CDH/ALDH4A1"/>
</dbReference>
<dbReference type="InParanoid" id="A0A1Y2G2H5"/>
<comment type="pathway">
    <text evidence="1 7">Amino-acid degradation; L-proline degradation into L-glutamate; L-glutamate from L-proline: step 2/2.</text>
</comment>
<dbReference type="EC" id="1.2.1.88" evidence="7"/>
<dbReference type="PROSITE" id="PS00070">
    <property type="entry name" value="ALDEHYDE_DEHYDR_CYS"/>
    <property type="match status" value="1"/>
</dbReference>
<evidence type="ECO:0000256" key="8">
    <source>
        <dbReference type="RuleBase" id="RU366030"/>
    </source>
</evidence>
<dbReference type="STRING" id="106004.A0A1Y2G2H5"/>
<dbReference type="Pfam" id="PF00171">
    <property type="entry name" value="Aldedh"/>
    <property type="match status" value="1"/>
</dbReference>
<dbReference type="GO" id="GO:0005759">
    <property type="term" value="C:mitochondrial matrix"/>
    <property type="evidence" value="ECO:0007669"/>
    <property type="project" value="TreeGrafter"/>
</dbReference>
<dbReference type="InterPro" id="IPR016163">
    <property type="entry name" value="Ald_DH_C"/>
</dbReference>
<dbReference type="UniPathway" id="UPA00261">
    <property type="reaction ID" value="UER00374"/>
</dbReference>
<evidence type="ECO:0000259" key="10">
    <source>
        <dbReference type="Pfam" id="PF00171"/>
    </source>
</evidence>
<sequence>MATPSNASYKLPKIGNEPNLHYKPDSPERIALVAELKAMEAAAPYYVPAFVNGKEVPASGPQSSQPMPHKHASTLATFSTSSPELTSEAIESALAAKSDWENMPFSDRAAIFLKAADLVSGKYRAKICAATMLGQGKNAWQAEIDAAAELADFLRFGAQQVEQLYTMQPPENAPGVWNRVEYRALEGFVFAVTPFNFTAIGGNLVAVPALVGNVVLWKPSPTATYASWLVFQILLEAGLPKNVIQFLPCPNGDDTIKLVDRAISHKYFAGLHFTGSTHVFKSLWKSIAQNMDKYLSYPRMVGETGGKNWQLVHPSADVRAAAIQAIRGAFEYQGQKCSALARLYVPRSLWEAKGGFQDILIEEINKIAQGPVDAFENFMGPVISQFSYDKCISYIEKAKAAGGEVIVGGTGDDSTGFYVKPTVIVTKDPRSVTMVEEIFGPVLTTYVYEDEDFEKTCTLIDTTTDYALTGCIFSTDRAATVKANNLLRNASGMFYINDKCTGAVVGQQPFGGARGSGTNDKAGSMSIFMRFVQARSIKETFLPPTEFLYPSNLA</sequence>
<comment type="caution">
    <text evidence="11">The sequence shown here is derived from an EMBL/GenBank/DDBJ whole genome shotgun (WGS) entry which is preliminary data.</text>
</comment>
<evidence type="ECO:0000256" key="5">
    <source>
        <dbReference type="ARBA" id="ARBA00023062"/>
    </source>
</evidence>
<feature type="region of interest" description="Disordered" evidence="9">
    <location>
        <begin position="1"/>
        <end position="24"/>
    </location>
</feature>
<dbReference type="EMBL" id="MCGR01000003">
    <property type="protein sequence ID" value="ORY90643.1"/>
    <property type="molecule type" value="Genomic_DNA"/>
</dbReference>
<dbReference type="AlphaFoldDB" id="A0A1Y2G2H5"/>
<dbReference type="PANTHER" id="PTHR42862:SF1">
    <property type="entry name" value="DELTA-1-PYRROLINE-5-CARBOXYLATE DEHYDROGENASE 2, ISOFORM A-RELATED"/>
    <property type="match status" value="1"/>
</dbReference>
<gene>
    <name evidence="11" type="ORF">BCR35DRAFT_299188</name>
</gene>
<evidence type="ECO:0000256" key="6">
    <source>
        <dbReference type="ARBA" id="ARBA00048142"/>
    </source>
</evidence>
<evidence type="ECO:0000256" key="1">
    <source>
        <dbReference type="ARBA" id="ARBA00004786"/>
    </source>
</evidence>
<feature type="region of interest" description="Disordered" evidence="9">
    <location>
        <begin position="57"/>
        <end position="78"/>
    </location>
</feature>
<keyword evidence="4 7" id="KW-0520">NAD</keyword>
<dbReference type="SUPFAM" id="SSF53720">
    <property type="entry name" value="ALDH-like"/>
    <property type="match status" value="1"/>
</dbReference>
<keyword evidence="5 7" id="KW-0642">Proline metabolism</keyword>
<dbReference type="PANTHER" id="PTHR42862">
    <property type="entry name" value="DELTA-1-PYRROLINE-5-CARBOXYLATE DEHYDROGENASE 1, ISOFORM A-RELATED"/>
    <property type="match status" value="1"/>
</dbReference>
<dbReference type="InterPro" id="IPR016161">
    <property type="entry name" value="Ald_DH/histidinol_DH"/>
</dbReference>
<feature type="domain" description="Aldehyde dehydrogenase" evidence="10">
    <location>
        <begin position="71"/>
        <end position="535"/>
    </location>
</feature>
<dbReference type="InterPro" id="IPR016162">
    <property type="entry name" value="Ald_DH_N"/>
</dbReference>
<reference evidence="11 12" key="1">
    <citation type="submission" date="2016-07" db="EMBL/GenBank/DDBJ databases">
        <title>Pervasive Adenine N6-methylation of Active Genes in Fungi.</title>
        <authorList>
            <consortium name="DOE Joint Genome Institute"/>
            <person name="Mondo S.J."/>
            <person name="Dannebaum R.O."/>
            <person name="Kuo R.C."/>
            <person name="Labutti K."/>
            <person name="Haridas S."/>
            <person name="Kuo A."/>
            <person name="Salamov A."/>
            <person name="Ahrendt S.R."/>
            <person name="Lipzen A."/>
            <person name="Sullivan W."/>
            <person name="Andreopoulos W.B."/>
            <person name="Clum A."/>
            <person name="Lindquist E."/>
            <person name="Daum C."/>
            <person name="Ramamoorthy G.K."/>
            <person name="Gryganskyi A."/>
            <person name="Culley D."/>
            <person name="Magnuson J.K."/>
            <person name="James T.Y."/>
            <person name="O'Malley M.A."/>
            <person name="Stajich J.E."/>
            <person name="Spatafora J.W."/>
            <person name="Visel A."/>
            <person name="Grigoriev I.V."/>
        </authorList>
    </citation>
    <scope>NUCLEOTIDE SEQUENCE [LARGE SCALE GENOMIC DNA]</scope>
    <source>
        <strain evidence="11 12">62-1032</strain>
    </source>
</reference>
<dbReference type="NCBIfam" id="TIGR01236">
    <property type="entry name" value="D1pyr5carbox1"/>
    <property type="match status" value="1"/>
</dbReference>
<keyword evidence="12" id="KW-1185">Reference proteome</keyword>
<evidence type="ECO:0000313" key="12">
    <source>
        <dbReference type="Proteomes" id="UP000193467"/>
    </source>
</evidence>
<evidence type="ECO:0000313" key="11">
    <source>
        <dbReference type="EMBL" id="ORY90643.1"/>
    </source>
</evidence>
<name>A0A1Y2G2H5_9BASI</name>
<evidence type="ECO:0000256" key="4">
    <source>
        <dbReference type="ARBA" id="ARBA00023027"/>
    </source>
</evidence>
<dbReference type="CDD" id="cd07123">
    <property type="entry name" value="ALDH_F4-17_P5CDH"/>
    <property type="match status" value="1"/>
</dbReference>
<dbReference type="OrthoDB" id="5322683at2759"/>
<keyword evidence="3 7" id="KW-0560">Oxidoreductase</keyword>
<dbReference type="Proteomes" id="UP000193467">
    <property type="component" value="Unassembled WGS sequence"/>
</dbReference>
<dbReference type="FunCoup" id="A0A1Y2G2H5">
    <property type="interactions" value="178"/>
</dbReference>
<organism evidence="11 12">
    <name type="scientific">Leucosporidium creatinivorum</name>
    <dbReference type="NCBI Taxonomy" id="106004"/>
    <lineage>
        <taxon>Eukaryota</taxon>
        <taxon>Fungi</taxon>
        <taxon>Dikarya</taxon>
        <taxon>Basidiomycota</taxon>
        <taxon>Pucciniomycotina</taxon>
        <taxon>Microbotryomycetes</taxon>
        <taxon>Leucosporidiales</taxon>
        <taxon>Leucosporidium</taxon>
    </lineage>
</organism>
<dbReference type="FunFam" id="3.40.605.10:FF:000006">
    <property type="entry name" value="1-pyrroline-5-carboxylate dehydrogenase"/>
    <property type="match status" value="1"/>
</dbReference>
<dbReference type="GO" id="GO:0003842">
    <property type="term" value="F:L-glutamate gamma-semialdehyde dehydrogenase activity"/>
    <property type="evidence" value="ECO:0007669"/>
    <property type="project" value="UniProtKB-UniRule"/>
</dbReference>
<evidence type="ECO:0000256" key="3">
    <source>
        <dbReference type="ARBA" id="ARBA00023002"/>
    </source>
</evidence>
<dbReference type="InterPro" id="IPR050485">
    <property type="entry name" value="Proline_metab_enzyme"/>
</dbReference>
<dbReference type="GO" id="GO:0010133">
    <property type="term" value="P:L-proline catabolic process to L-glutamate"/>
    <property type="evidence" value="ECO:0007669"/>
    <property type="project" value="UniProtKB-UniRule"/>
</dbReference>